<dbReference type="Proteomes" id="UP000008871">
    <property type="component" value="Chromosome"/>
</dbReference>
<dbReference type="GO" id="GO:0017089">
    <property type="term" value="F:glycolipid transfer activity"/>
    <property type="evidence" value="ECO:0007669"/>
    <property type="project" value="TreeGrafter"/>
</dbReference>
<dbReference type="PANTHER" id="PTHR37481:SF1">
    <property type="entry name" value="LIPOPOLYSACCHARIDE EXPORT SYSTEM PROTEIN LPTC"/>
    <property type="match status" value="1"/>
</dbReference>
<dbReference type="InterPro" id="IPR010664">
    <property type="entry name" value="LipoPS_assembly_LptC-rel"/>
</dbReference>
<dbReference type="KEGG" id="abo:ABO_0555"/>
<evidence type="ECO:0000313" key="6">
    <source>
        <dbReference type="EMBL" id="CAL16003.1"/>
    </source>
</evidence>
<evidence type="ECO:0000256" key="2">
    <source>
        <dbReference type="ARBA" id="ARBA00022519"/>
    </source>
</evidence>
<keyword evidence="4" id="KW-1133">Transmembrane helix</keyword>
<keyword evidence="1" id="KW-1003">Cell membrane</keyword>
<evidence type="ECO:0000256" key="1">
    <source>
        <dbReference type="ARBA" id="ARBA00022475"/>
    </source>
</evidence>
<evidence type="ECO:0000256" key="3">
    <source>
        <dbReference type="ARBA" id="ARBA00022692"/>
    </source>
</evidence>
<dbReference type="NCBIfam" id="TIGR04409">
    <property type="entry name" value="LptC_YrbK"/>
    <property type="match status" value="1"/>
</dbReference>
<reference evidence="6 7" key="1">
    <citation type="journal article" date="2006" name="Nat. Biotechnol.">
        <title>Genome sequence of the ubiquitous hydrocarbon-degrading marine bacterium Alcanivorax borkumensis.</title>
        <authorList>
            <person name="Schneiker S."/>
            <person name="Martins dos Santos V.A.P."/>
            <person name="Bartels D."/>
            <person name="Bekel T."/>
            <person name="Brecht M."/>
            <person name="Buhrmester J."/>
            <person name="Chernikova T.N."/>
            <person name="Denaro R."/>
            <person name="Ferrer M."/>
            <person name="Gertler C."/>
            <person name="Goesmann A."/>
            <person name="Golyshina O.V."/>
            <person name="Kaminski F."/>
            <person name="Khachane A.N."/>
            <person name="Lang S."/>
            <person name="Linke B."/>
            <person name="McHardy A.C."/>
            <person name="Meyer F."/>
            <person name="Nechitaylo T."/>
            <person name="Puehler A."/>
            <person name="Regenhardt D."/>
            <person name="Rupp O."/>
            <person name="Sabirova J.S."/>
            <person name="Selbitschka W."/>
            <person name="Yakimov M.M."/>
            <person name="Timmis K.N."/>
            <person name="Vorhoelter F.-J."/>
            <person name="Weidner S."/>
            <person name="Kaiser O."/>
            <person name="Golyshin P.N."/>
        </authorList>
    </citation>
    <scope>NUCLEOTIDE SEQUENCE [LARGE SCALE GENOMIC DNA]</scope>
    <source>
        <strain evidence="7">ATCC 700651 / DSM 11573 / NCIMB 13689 / SK2</strain>
    </source>
</reference>
<dbReference type="InterPro" id="IPR052363">
    <property type="entry name" value="LPS_export_LptC"/>
</dbReference>
<dbReference type="GO" id="GO:0015221">
    <property type="term" value="F:lipopolysaccharide transmembrane transporter activity"/>
    <property type="evidence" value="ECO:0007669"/>
    <property type="project" value="InterPro"/>
</dbReference>
<gene>
    <name evidence="6" type="ordered locus">ABO_0555</name>
</gene>
<evidence type="ECO:0008006" key="8">
    <source>
        <dbReference type="Google" id="ProtNLM"/>
    </source>
</evidence>
<dbReference type="Pfam" id="PF06835">
    <property type="entry name" value="LptC"/>
    <property type="match status" value="1"/>
</dbReference>
<keyword evidence="5" id="KW-0472">Membrane</keyword>
<dbReference type="GO" id="GO:0030288">
    <property type="term" value="C:outer membrane-bounded periplasmic space"/>
    <property type="evidence" value="ECO:0007669"/>
    <property type="project" value="TreeGrafter"/>
</dbReference>
<dbReference type="AlphaFoldDB" id="Q0VS45"/>
<dbReference type="OrthoDB" id="6077397at2"/>
<evidence type="ECO:0000256" key="5">
    <source>
        <dbReference type="ARBA" id="ARBA00023136"/>
    </source>
</evidence>
<dbReference type="Gene3D" id="2.60.450.10">
    <property type="entry name" value="Lipopolysaccharide (LPS) transport protein A like domain"/>
    <property type="match status" value="1"/>
</dbReference>
<dbReference type="STRING" id="393595.ABO_0555"/>
<accession>Q0VS45</accession>
<dbReference type="eggNOG" id="COG3117">
    <property type="taxonomic scope" value="Bacteria"/>
</dbReference>
<dbReference type="PANTHER" id="PTHR37481">
    <property type="entry name" value="LIPOPOLYSACCHARIDE EXPORT SYSTEM PROTEIN LPTC"/>
    <property type="match status" value="1"/>
</dbReference>
<evidence type="ECO:0000256" key="4">
    <source>
        <dbReference type="ARBA" id="ARBA00022989"/>
    </source>
</evidence>
<dbReference type="EMBL" id="AM286690">
    <property type="protein sequence ID" value="CAL16003.1"/>
    <property type="molecule type" value="Genomic_DNA"/>
</dbReference>
<sequence>MKRQGLLSATGILLLGLVMLMTLHEWDSALPGQDNAVAMAPAIIADQVSARAFSEKDGSLQYHLTADSLVQFDHNPLTKMQAPVLIMANDKGSWTITSEQGIVQEDGDLISFLGKVNVNNPIQKMTVNTEELHFNSDTNIATTPGDVEMRFDSGQTRAGALEADLNKGVLELKQGVKSEFEAPAS</sequence>
<protein>
    <recommendedName>
        <fullName evidence="8">Lipopolysaccharide export system protein LptC</fullName>
    </recommendedName>
</protein>
<name>Q0VS45_ALCBS</name>
<dbReference type="GO" id="GO:0005886">
    <property type="term" value="C:plasma membrane"/>
    <property type="evidence" value="ECO:0007669"/>
    <property type="project" value="InterPro"/>
</dbReference>
<keyword evidence="7" id="KW-1185">Reference proteome</keyword>
<keyword evidence="2" id="KW-0997">Cell inner membrane</keyword>
<dbReference type="HOGENOM" id="CLU_1458392_0_0_6"/>
<dbReference type="InterPro" id="IPR026265">
    <property type="entry name" value="LptC"/>
</dbReference>
<keyword evidence="3" id="KW-0812">Transmembrane</keyword>
<proteinExistence type="predicted"/>
<organism evidence="6 7">
    <name type="scientific">Alcanivorax borkumensis (strain ATCC 700651 / DSM 11573 / NCIMB 13689 / SK2)</name>
    <dbReference type="NCBI Taxonomy" id="393595"/>
    <lineage>
        <taxon>Bacteria</taxon>
        <taxon>Pseudomonadati</taxon>
        <taxon>Pseudomonadota</taxon>
        <taxon>Gammaproteobacteria</taxon>
        <taxon>Oceanospirillales</taxon>
        <taxon>Alcanivoracaceae</taxon>
        <taxon>Alcanivorax</taxon>
    </lineage>
</organism>
<dbReference type="RefSeq" id="WP_011587841.1">
    <property type="nucleotide sequence ID" value="NC_008260.1"/>
</dbReference>
<evidence type="ECO:0000313" key="7">
    <source>
        <dbReference type="Proteomes" id="UP000008871"/>
    </source>
</evidence>